<evidence type="ECO:0000313" key="1">
    <source>
        <dbReference type="EMBL" id="CAI4001457.1"/>
    </source>
</evidence>
<dbReference type="EMBL" id="CAMXCT030002941">
    <property type="protein sequence ID" value="CAL4788769.1"/>
    <property type="molecule type" value="Genomic_DNA"/>
</dbReference>
<evidence type="ECO:0000313" key="3">
    <source>
        <dbReference type="Proteomes" id="UP001152797"/>
    </source>
</evidence>
<dbReference type="EMBL" id="CAMXCT020002941">
    <property type="protein sequence ID" value="CAL1154832.1"/>
    <property type="molecule type" value="Genomic_DNA"/>
</dbReference>
<name>A0A9P1D2M7_9DINO</name>
<gene>
    <name evidence="1" type="ORF">C1SCF055_LOCUS27504</name>
</gene>
<dbReference type="AlphaFoldDB" id="A0A9P1D2M7"/>
<organism evidence="1">
    <name type="scientific">Cladocopium goreaui</name>
    <dbReference type="NCBI Taxonomy" id="2562237"/>
    <lineage>
        <taxon>Eukaryota</taxon>
        <taxon>Sar</taxon>
        <taxon>Alveolata</taxon>
        <taxon>Dinophyceae</taxon>
        <taxon>Suessiales</taxon>
        <taxon>Symbiodiniaceae</taxon>
        <taxon>Cladocopium</taxon>
    </lineage>
</organism>
<protein>
    <submittedName>
        <fullName evidence="1">Uncharacterized protein</fullName>
    </submittedName>
</protein>
<reference evidence="1" key="1">
    <citation type="submission" date="2022-10" db="EMBL/GenBank/DDBJ databases">
        <authorList>
            <person name="Chen Y."/>
            <person name="Dougan E. K."/>
            <person name="Chan C."/>
            <person name="Rhodes N."/>
            <person name="Thang M."/>
        </authorList>
    </citation>
    <scope>NUCLEOTIDE SEQUENCE</scope>
</reference>
<sequence>MAQILVSQHDGALLPSLRAEELPIDIDVQGAAPCKKPGSLHLLRDVPYAQKLKQEIPDCLATVCRMMQSQEFIALPEADQDHVEKYTADWMLAFGMDQWAAWHCEEGCSRRIVATGWEPHAC</sequence>
<comment type="caution">
    <text evidence="1">The sequence shown here is derived from an EMBL/GenBank/DDBJ whole genome shotgun (WGS) entry which is preliminary data.</text>
</comment>
<evidence type="ECO:0000313" key="2">
    <source>
        <dbReference type="EMBL" id="CAL1154832.1"/>
    </source>
</evidence>
<reference evidence="2" key="2">
    <citation type="submission" date="2024-04" db="EMBL/GenBank/DDBJ databases">
        <authorList>
            <person name="Chen Y."/>
            <person name="Shah S."/>
            <person name="Dougan E. K."/>
            <person name="Thang M."/>
            <person name="Chan C."/>
        </authorList>
    </citation>
    <scope>NUCLEOTIDE SEQUENCE [LARGE SCALE GENOMIC DNA]</scope>
</reference>
<keyword evidence="3" id="KW-1185">Reference proteome</keyword>
<dbReference type="Proteomes" id="UP001152797">
    <property type="component" value="Unassembled WGS sequence"/>
</dbReference>
<accession>A0A9P1D2M7</accession>
<dbReference type="EMBL" id="CAMXCT010002941">
    <property type="protein sequence ID" value="CAI4001457.1"/>
    <property type="molecule type" value="Genomic_DNA"/>
</dbReference>
<proteinExistence type="predicted"/>